<dbReference type="RefSeq" id="XP_007869244.1">
    <property type="nucleotide sequence ID" value="XM_007871053.1"/>
</dbReference>
<dbReference type="HOGENOM" id="CLU_595888_0_0_1"/>
<evidence type="ECO:0000313" key="4">
    <source>
        <dbReference type="Proteomes" id="UP000030669"/>
    </source>
</evidence>
<evidence type="ECO:0000313" key="3">
    <source>
        <dbReference type="EMBL" id="EPQ52044.1"/>
    </source>
</evidence>
<organism evidence="3 4">
    <name type="scientific">Gloeophyllum trabeum (strain ATCC 11539 / FP-39264 / Madison 617)</name>
    <name type="common">Brown rot fungus</name>
    <dbReference type="NCBI Taxonomy" id="670483"/>
    <lineage>
        <taxon>Eukaryota</taxon>
        <taxon>Fungi</taxon>
        <taxon>Dikarya</taxon>
        <taxon>Basidiomycota</taxon>
        <taxon>Agaricomycotina</taxon>
        <taxon>Agaricomycetes</taxon>
        <taxon>Gloeophyllales</taxon>
        <taxon>Gloeophyllaceae</taxon>
        <taxon>Gloeophyllum</taxon>
    </lineage>
</organism>
<proteinExistence type="predicted"/>
<feature type="region of interest" description="Disordered" evidence="2">
    <location>
        <begin position="23"/>
        <end position="44"/>
    </location>
</feature>
<reference evidence="3 4" key="1">
    <citation type="journal article" date="2012" name="Science">
        <title>The Paleozoic origin of enzymatic lignin decomposition reconstructed from 31 fungal genomes.</title>
        <authorList>
            <person name="Floudas D."/>
            <person name="Binder M."/>
            <person name="Riley R."/>
            <person name="Barry K."/>
            <person name="Blanchette R.A."/>
            <person name="Henrissat B."/>
            <person name="Martinez A.T."/>
            <person name="Otillar R."/>
            <person name="Spatafora J.W."/>
            <person name="Yadav J.S."/>
            <person name="Aerts A."/>
            <person name="Benoit I."/>
            <person name="Boyd A."/>
            <person name="Carlson A."/>
            <person name="Copeland A."/>
            <person name="Coutinho P.M."/>
            <person name="de Vries R.P."/>
            <person name="Ferreira P."/>
            <person name="Findley K."/>
            <person name="Foster B."/>
            <person name="Gaskell J."/>
            <person name="Glotzer D."/>
            <person name="Gorecki P."/>
            <person name="Heitman J."/>
            <person name="Hesse C."/>
            <person name="Hori C."/>
            <person name="Igarashi K."/>
            <person name="Jurgens J.A."/>
            <person name="Kallen N."/>
            <person name="Kersten P."/>
            <person name="Kohler A."/>
            <person name="Kuees U."/>
            <person name="Kumar T.K.A."/>
            <person name="Kuo A."/>
            <person name="LaButti K."/>
            <person name="Larrondo L.F."/>
            <person name="Lindquist E."/>
            <person name="Ling A."/>
            <person name="Lombard V."/>
            <person name="Lucas S."/>
            <person name="Lundell T."/>
            <person name="Martin R."/>
            <person name="McLaughlin D.J."/>
            <person name="Morgenstern I."/>
            <person name="Morin E."/>
            <person name="Murat C."/>
            <person name="Nagy L.G."/>
            <person name="Nolan M."/>
            <person name="Ohm R.A."/>
            <person name="Patyshakuliyeva A."/>
            <person name="Rokas A."/>
            <person name="Ruiz-Duenas F.J."/>
            <person name="Sabat G."/>
            <person name="Salamov A."/>
            <person name="Samejima M."/>
            <person name="Schmutz J."/>
            <person name="Slot J.C."/>
            <person name="St John F."/>
            <person name="Stenlid J."/>
            <person name="Sun H."/>
            <person name="Sun S."/>
            <person name="Syed K."/>
            <person name="Tsang A."/>
            <person name="Wiebenga A."/>
            <person name="Young D."/>
            <person name="Pisabarro A."/>
            <person name="Eastwood D.C."/>
            <person name="Martin F."/>
            <person name="Cullen D."/>
            <person name="Grigoriev I.V."/>
            <person name="Hibbett D.S."/>
        </authorList>
    </citation>
    <scope>NUCLEOTIDE SEQUENCE [LARGE SCALE GENOMIC DNA]</scope>
    <source>
        <strain evidence="3 4">ATCC 11539</strain>
    </source>
</reference>
<keyword evidence="4" id="KW-1185">Reference proteome</keyword>
<dbReference type="EMBL" id="KB469308">
    <property type="protein sequence ID" value="EPQ52044.1"/>
    <property type="molecule type" value="Genomic_DNA"/>
</dbReference>
<evidence type="ECO:0000256" key="2">
    <source>
        <dbReference type="SAM" id="MobiDB-lite"/>
    </source>
</evidence>
<dbReference type="Proteomes" id="UP000030669">
    <property type="component" value="Unassembled WGS sequence"/>
</dbReference>
<feature type="region of interest" description="Disordered" evidence="2">
    <location>
        <begin position="298"/>
        <end position="346"/>
    </location>
</feature>
<dbReference type="KEGG" id="gtr:GLOTRDRAFT_132167"/>
<keyword evidence="1" id="KW-0175">Coiled coil</keyword>
<accession>S7RHH8</accession>
<dbReference type="AlphaFoldDB" id="S7RHH8"/>
<name>S7RHH8_GLOTA</name>
<feature type="coiled-coil region" evidence="1">
    <location>
        <begin position="115"/>
        <end position="149"/>
    </location>
</feature>
<protein>
    <submittedName>
        <fullName evidence="3">Uncharacterized protein</fullName>
    </submittedName>
</protein>
<sequence>MAFVRFLGIASGQKADNAALNEKELEAPEPSSELPQEEEKVHHPHPASEYILCGHPSHSTAASPLPAISEEDLPAQAHAHAQDTLEDKLIELPRPVYSPSIPQVLNIAPPAPRRRPTLKRRLHTVQTELAELRAQLSRSRDLLGSLEQDVLLQLRGAREMILDNQSAVLRAEQNIGGLTLVYMGSRGAEGEPLMRRASARCAACHRTARENEILKDIVALYTQHVEPMDLPCQAWRVIRDLEGELETYIYAAEEGRDGPSNPSITIVALLPSPRTTMNFTDRVRSIFSSLRHRFARRRRHEAGSEDIQDRTIVTRPPSRLGHREDEGEEETALPSAFGPGQSRYGSAPRWTRSLLSIISEEEAAQGPAEQGPVLGLSTEALLGQDPIDEWDNSPPLAPVAQMTHLQERLADVRGYLGRTRERVEEREVRERLIDSQNGLLLLEQELGRLILQLSEALPP</sequence>
<gene>
    <name evidence="3" type="ORF">GLOTRDRAFT_132167</name>
</gene>
<evidence type="ECO:0000256" key="1">
    <source>
        <dbReference type="SAM" id="Coils"/>
    </source>
</evidence>
<dbReference type="GeneID" id="19302442"/>